<feature type="non-terminal residue" evidence="11">
    <location>
        <position position="1"/>
    </location>
</feature>
<evidence type="ECO:0000256" key="7">
    <source>
        <dbReference type="ARBA" id="ARBA00022827"/>
    </source>
</evidence>
<dbReference type="PANTHER" id="PTHR30040:SF2">
    <property type="entry name" value="FAD:PROTEIN FMN TRANSFERASE"/>
    <property type="match status" value="1"/>
</dbReference>
<evidence type="ECO:0000313" key="11">
    <source>
        <dbReference type="EMBL" id="HHF58397.1"/>
    </source>
</evidence>
<keyword evidence="6" id="KW-0479">Metal-binding</keyword>
<organism evidence="11">
    <name type="scientific">candidate division WOR-3 bacterium</name>
    <dbReference type="NCBI Taxonomy" id="2052148"/>
    <lineage>
        <taxon>Bacteria</taxon>
        <taxon>Bacteria division WOR-3</taxon>
    </lineage>
</organism>
<comment type="caution">
    <text evidence="11">The sequence shown here is derived from an EMBL/GenBank/DDBJ whole genome shotgun (WGS) entry which is preliminary data.</text>
</comment>
<evidence type="ECO:0000256" key="3">
    <source>
        <dbReference type="ARBA" id="ARBA00016337"/>
    </source>
</evidence>
<keyword evidence="5 11" id="KW-0808">Transferase</keyword>
<dbReference type="Gene3D" id="3.10.520.10">
    <property type="entry name" value="ApbE-like domains"/>
    <property type="match status" value="1"/>
</dbReference>
<protein>
    <recommendedName>
        <fullName evidence="3">FAD:protein FMN transferase</fullName>
        <ecNumber evidence="2">2.7.1.180</ecNumber>
    </recommendedName>
    <alternativeName>
        <fullName evidence="9">Flavin transferase</fullName>
    </alternativeName>
</protein>
<evidence type="ECO:0000256" key="1">
    <source>
        <dbReference type="ARBA" id="ARBA00001946"/>
    </source>
</evidence>
<evidence type="ECO:0000256" key="8">
    <source>
        <dbReference type="ARBA" id="ARBA00022842"/>
    </source>
</evidence>
<dbReference type="SUPFAM" id="SSF143631">
    <property type="entry name" value="ApbE-like"/>
    <property type="match status" value="1"/>
</dbReference>
<proteinExistence type="predicted"/>
<evidence type="ECO:0000256" key="9">
    <source>
        <dbReference type="ARBA" id="ARBA00031306"/>
    </source>
</evidence>
<dbReference type="Pfam" id="PF02424">
    <property type="entry name" value="ApbE"/>
    <property type="match status" value="1"/>
</dbReference>
<dbReference type="GO" id="GO:0046872">
    <property type="term" value="F:metal ion binding"/>
    <property type="evidence" value="ECO:0007669"/>
    <property type="project" value="UniProtKB-KW"/>
</dbReference>
<dbReference type="InterPro" id="IPR003374">
    <property type="entry name" value="ApbE-like_sf"/>
</dbReference>
<sequence length="70" mass="7680">PRTGYPVSNGVLSVTVIYNKATYADALATALFVLGPKRAMEIVENIKGLDAYIITEKEIFKSSGINRYVK</sequence>
<accession>A0A7C5MA60</accession>
<keyword evidence="4" id="KW-0285">Flavoprotein</keyword>
<evidence type="ECO:0000256" key="10">
    <source>
        <dbReference type="ARBA" id="ARBA00048540"/>
    </source>
</evidence>
<comment type="catalytic activity">
    <reaction evidence="10">
        <text>L-threonyl-[protein] + FAD = FMN-L-threonyl-[protein] + AMP + H(+)</text>
        <dbReference type="Rhea" id="RHEA:36847"/>
        <dbReference type="Rhea" id="RHEA-COMP:11060"/>
        <dbReference type="Rhea" id="RHEA-COMP:11061"/>
        <dbReference type="ChEBI" id="CHEBI:15378"/>
        <dbReference type="ChEBI" id="CHEBI:30013"/>
        <dbReference type="ChEBI" id="CHEBI:57692"/>
        <dbReference type="ChEBI" id="CHEBI:74257"/>
        <dbReference type="ChEBI" id="CHEBI:456215"/>
        <dbReference type="EC" id="2.7.1.180"/>
    </reaction>
</comment>
<keyword evidence="8" id="KW-0460">Magnesium</keyword>
<dbReference type="EMBL" id="DRTV01000220">
    <property type="protein sequence ID" value="HHF58397.1"/>
    <property type="molecule type" value="Genomic_DNA"/>
</dbReference>
<dbReference type="GO" id="GO:0016740">
    <property type="term" value="F:transferase activity"/>
    <property type="evidence" value="ECO:0007669"/>
    <property type="project" value="UniProtKB-KW"/>
</dbReference>
<evidence type="ECO:0000256" key="5">
    <source>
        <dbReference type="ARBA" id="ARBA00022679"/>
    </source>
</evidence>
<dbReference type="PANTHER" id="PTHR30040">
    <property type="entry name" value="THIAMINE BIOSYNTHESIS LIPOPROTEIN APBE"/>
    <property type="match status" value="1"/>
</dbReference>
<dbReference type="AlphaFoldDB" id="A0A7C5MA60"/>
<dbReference type="InterPro" id="IPR024932">
    <property type="entry name" value="ApbE"/>
</dbReference>
<reference evidence="11" key="1">
    <citation type="journal article" date="2020" name="mSystems">
        <title>Genome- and Community-Level Interaction Insights into Carbon Utilization and Element Cycling Functions of Hydrothermarchaeota in Hydrothermal Sediment.</title>
        <authorList>
            <person name="Zhou Z."/>
            <person name="Liu Y."/>
            <person name="Xu W."/>
            <person name="Pan J."/>
            <person name="Luo Z.H."/>
            <person name="Li M."/>
        </authorList>
    </citation>
    <scope>NUCLEOTIDE SEQUENCE [LARGE SCALE GENOMIC DNA]</scope>
    <source>
        <strain evidence="11">HyVt-94</strain>
    </source>
</reference>
<keyword evidence="7" id="KW-0274">FAD</keyword>
<comment type="cofactor">
    <cofactor evidence="1">
        <name>Mg(2+)</name>
        <dbReference type="ChEBI" id="CHEBI:18420"/>
    </cofactor>
</comment>
<dbReference type="Proteomes" id="UP000886014">
    <property type="component" value="Unassembled WGS sequence"/>
</dbReference>
<evidence type="ECO:0000256" key="4">
    <source>
        <dbReference type="ARBA" id="ARBA00022630"/>
    </source>
</evidence>
<evidence type="ECO:0000256" key="2">
    <source>
        <dbReference type="ARBA" id="ARBA00011955"/>
    </source>
</evidence>
<dbReference type="EC" id="2.7.1.180" evidence="2"/>
<name>A0A7C5MA60_UNCW3</name>
<evidence type="ECO:0000256" key="6">
    <source>
        <dbReference type="ARBA" id="ARBA00022723"/>
    </source>
</evidence>
<gene>
    <name evidence="11" type="ORF">ENL41_03120</name>
</gene>